<dbReference type="EMBL" id="JACHEO010000002">
    <property type="protein sequence ID" value="MBB5346943.1"/>
    <property type="molecule type" value="Genomic_DNA"/>
</dbReference>
<dbReference type="GO" id="GO:0016787">
    <property type="term" value="F:hydrolase activity"/>
    <property type="evidence" value="ECO:0007669"/>
    <property type="project" value="UniProtKB-UniRule"/>
</dbReference>
<dbReference type="GO" id="GO:0046872">
    <property type="term" value="F:metal ion binding"/>
    <property type="evidence" value="ECO:0007669"/>
    <property type="project" value="UniProtKB-KW"/>
</dbReference>
<dbReference type="NCBIfam" id="TIGR00040">
    <property type="entry name" value="yfcE"/>
    <property type="match status" value="1"/>
</dbReference>
<dbReference type="Pfam" id="PF12850">
    <property type="entry name" value="Metallophos_2"/>
    <property type="match status" value="1"/>
</dbReference>
<dbReference type="Proteomes" id="UP000539642">
    <property type="component" value="Unassembled WGS sequence"/>
</dbReference>
<dbReference type="PANTHER" id="PTHR11124">
    <property type="entry name" value="VACUOLAR SORTING PROTEIN VPS29"/>
    <property type="match status" value="1"/>
</dbReference>
<evidence type="ECO:0000259" key="3">
    <source>
        <dbReference type="Pfam" id="PF12850"/>
    </source>
</evidence>
<accession>A0A840UQN8</accession>
<dbReference type="InterPro" id="IPR029052">
    <property type="entry name" value="Metallo-depent_PP-like"/>
</dbReference>
<dbReference type="SUPFAM" id="SSF56300">
    <property type="entry name" value="Metallo-dependent phosphatases"/>
    <property type="match status" value="1"/>
</dbReference>
<comment type="caution">
    <text evidence="4">The sequence shown here is derived from an EMBL/GenBank/DDBJ whole genome shotgun (WGS) entry which is preliminary data.</text>
</comment>
<dbReference type="Gene3D" id="3.60.21.10">
    <property type="match status" value="1"/>
</dbReference>
<evidence type="ECO:0000256" key="2">
    <source>
        <dbReference type="RuleBase" id="RU362039"/>
    </source>
</evidence>
<dbReference type="AlphaFoldDB" id="A0A840UQN8"/>
<name>A0A840UQN8_9BACT</name>
<comment type="similarity">
    <text evidence="1 2">Belongs to the metallophosphoesterase superfamily. YfcE family.</text>
</comment>
<organism evidence="4 5">
    <name type="scientific">Desulfoprunum benzoelyticum</name>
    <dbReference type="NCBI Taxonomy" id="1506996"/>
    <lineage>
        <taxon>Bacteria</taxon>
        <taxon>Pseudomonadati</taxon>
        <taxon>Thermodesulfobacteriota</taxon>
        <taxon>Desulfobulbia</taxon>
        <taxon>Desulfobulbales</taxon>
        <taxon>Desulfobulbaceae</taxon>
        <taxon>Desulfoprunum</taxon>
    </lineage>
</organism>
<evidence type="ECO:0000313" key="4">
    <source>
        <dbReference type="EMBL" id="MBB5346943.1"/>
    </source>
</evidence>
<reference evidence="4 5" key="1">
    <citation type="submission" date="2020-08" db="EMBL/GenBank/DDBJ databases">
        <title>Genomic Encyclopedia of Type Strains, Phase IV (KMG-IV): sequencing the most valuable type-strain genomes for metagenomic binning, comparative biology and taxonomic classification.</title>
        <authorList>
            <person name="Goeker M."/>
        </authorList>
    </citation>
    <scope>NUCLEOTIDE SEQUENCE [LARGE SCALE GENOMIC DNA]</scope>
    <source>
        <strain evidence="4 5">DSM 28570</strain>
    </source>
</reference>
<dbReference type="RefSeq" id="WP_183348266.1">
    <property type="nucleotide sequence ID" value="NZ_JACHEO010000002.1"/>
</dbReference>
<proteinExistence type="inferred from homology"/>
<dbReference type="EC" id="3.1.4.-" evidence="2"/>
<evidence type="ECO:0000256" key="1">
    <source>
        <dbReference type="ARBA" id="ARBA00008950"/>
    </source>
</evidence>
<evidence type="ECO:0000313" key="5">
    <source>
        <dbReference type="Proteomes" id="UP000539642"/>
    </source>
</evidence>
<protein>
    <recommendedName>
        <fullName evidence="2">Phosphoesterase</fullName>
        <ecNumber evidence="2">3.1.4.-</ecNumber>
    </recommendedName>
</protein>
<dbReference type="InterPro" id="IPR024654">
    <property type="entry name" value="Calcineurin-like_PHP_lpxH"/>
</dbReference>
<dbReference type="InterPro" id="IPR000979">
    <property type="entry name" value="Phosphodiesterase_MJ0936/Vps29"/>
</dbReference>
<feature type="domain" description="Calcineurin-like phosphoesterase" evidence="3">
    <location>
        <begin position="2"/>
        <end position="151"/>
    </location>
</feature>
<comment type="cofactor">
    <cofactor evidence="2">
        <name>a divalent metal cation</name>
        <dbReference type="ChEBI" id="CHEBI:60240"/>
    </cofactor>
</comment>
<gene>
    <name evidence="4" type="ORF">HNQ81_000653</name>
</gene>
<sequence>MLRIGVLSDTHISECTDLFQRQVRHAFSHCQVIIHAGDLIDRRILRAFSGKEVHAVHGNMCTIDTQTALPPHKIVKYCRFTIGICHGAGNRQTIEDRLLQLFPAVDCIIFGHTHVPQRTKIGSILLLNPGSFRGTGRHGAMGAYAVLTIDEHGLSASLHELPADL</sequence>
<keyword evidence="2" id="KW-0479">Metal-binding</keyword>
<keyword evidence="5" id="KW-1185">Reference proteome</keyword>